<dbReference type="Proteomes" id="UP000478052">
    <property type="component" value="Unassembled WGS sequence"/>
</dbReference>
<evidence type="ECO:0000313" key="1">
    <source>
        <dbReference type="EMBL" id="KAF0759402.1"/>
    </source>
</evidence>
<dbReference type="EMBL" id="VUJU01003005">
    <property type="protein sequence ID" value="KAF0759402.1"/>
    <property type="molecule type" value="Genomic_DNA"/>
</dbReference>
<keyword evidence="2" id="KW-1185">Reference proteome</keyword>
<name>A0A6G0YPL4_APHCR</name>
<evidence type="ECO:0000313" key="2">
    <source>
        <dbReference type="Proteomes" id="UP000478052"/>
    </source>
</evidence>
<dbReference type="OrthoDB" id="6620303at2759"/>
<dbReference type="AlphaFoldDB" id="A0A6G0YPL4"/>
<proteinExistence type="predicted"/>
<accession>A0A6G0YPL4</accession>
<sequence length="148" mass="16316">MAHRKLKSANDDDWDLHEPEDEIATALITAILLEHFGDGLPVHADVVMDTVQYRLARDETMAARARRDGCYCVWADRRASRAYRQCLARLVRSGRIRVVYDCGCGCGTCLEDNSDGGGGLGNGCTVRRKRDSKVDDIGCNIMKPAPSS</sequence>
<gene>
    <name evidence="1" type="ORF">FWK35_00034328</name>
</gene>
<protein>
    <submittedName>
        <fullName evidence="1">Uncharacterized protein</fullName>
    </submittedName>
</protein>
<comment type="caution">
    <text evidence="1">The sequence shown here is derived from an EMBL/GenBank/DDBJ whole genome shotgun (WGS) entry which is preliminary data.</text>
</comment>
<organism evidence="1 2">
    <name type="scientific">Aphis craccivora</name>
    <name type="common">Cowpea aphid</name>
    <dbReference type="NCBI Taxonomy" id="307492"/>
    <lineage>
        <taxon>Eukaryota</taxon>
        <taxon>Metazoa</taxon>
        <taxon>Ecdysozoa</taxon>
        <taxon>Arthropoda</taxon>
        <taxon>Hexapoda</taxon>
        <taxon>Insecta</taxon>
        <taxon>Pterygota</taxon>
        <taxon>Neoptera</taxon>
        <taxon>Paraneoptera</taxon>
        <taxon>Hemiptera</taxon>
        <taxon>Sternorrhyncha</taxon>
        <taxon>Aphidomorpha</taxon>
        <taxon>Aphidoidea</taxon>
        <taxon>Aphididae</taxon>
        <taxon>Aphidini</taxon>
        <taxon>Aphis</taxon>
        <taxon>Aphis</taxon>
    </lineage>
</organism>
<reference evidence="1 2" key="1">
    <citation type="submission" date="2019-08" db="EMBL/GenBank/DDBJ databases">
        <title>Whole genome of Aphis craccivora.</title>
        <authorList>
            <person name="Voronova N.V."/>
            <person name="Shulinski R.S."/>
            <person name="Bandarenka Y.V."/>
            <person name="Zhorov D.G."/>
            <person name="Warner D."/>
        </authorList>
    </citation>
    <scope>NUCLEOTIDE SEQUENCE [LARGE SCALE GENOMIC DNA]</scope>
    <source>
        <strain evidence="1">180601</strain>
        <tissue evidence="1">Whole Body</tissue>
    </source>
</reference>